<evidence type="ECO:0000313" key="2">
    <source>
        <dbReference type="EMBL" id="KAF7814660.1"/>
    </source>
</evidence>
<accession>A0A834T327</accession>
<keyword evidence="3" id="KW-1185">Reference proteome</keyword>
<gene>
    <name evidence="2" type="ORF">G2W53_028629</name>
</gene>
<dbReference type="EMBL" id="JAAIUW010000009">
    <property type="protein sequence ID" value="KAF7814660.1"/>
    <property type="molecule type" value="Genomic_DNA"/>
</dbReference>
<organism evidence="2 3">
    <name type="scientific">Senna tora</name>
    <dbReference type="NCBI Taxonomy" id="362788"/>
    <lineage>
        <taxon>Eukaryota</taxon>
        <taxon>Viridiplantae</taxon>
        <taxon>Streptophyta</taxon>
        <taxon>Embryophyta</taxon>
        <taxon>Tracheophyta</taxon>
        <taxon>Spermatophyta</taxon>
        <taxon>Magnoliopsida</taxon>
        <taxon>eudicotyledons</taxon>
        <taxon>Gunneridae</taxon>
        <taxon>Pentapetalae</taxon>
        <taxon>rosids</taxon>
        <taxon>fabids</taxon>
        <taxon>Fabales</taxon>
        <taxon>Fabaceae</taxon>
        <taxon>Caesalpinioideae</taxon>
        <taxon>Cassia clade</taxon>
        <taxon>Senna</taxon>
    </lineage>
</organism>
<dbReference type="Proteomes" id="UP000634136">
    <property type="component" value="Unassembled WGS sequence"/>
</dbReference>
<evidence type="ECO:0000313" key="3">
    <source>
        <dbReference type="Proteomes" id="UP000634136"/>
    </source>
</evidence>
<reference evidence="2" key="1">
    <citation type="submission" date="2020-09" db="EMBL/GenBank/DDBJ databases">
        <title>Genome-Enabled Discovery of Anthraquinone Biosynthesis in Senna tora.</title>
        <authorList>
            <person name="Kang S.-H."/>
            <person name="Pandey R.P."/>
            <person name="Lee C.-M."/>
            <person name="Sim J.-S."/>
            <person name="Jeong J.-T."/>
            <person name="Choi B.-S."/>
            <person name="Jung M."/>
            <person name="Ginzburg D."/>
            <person name="Zhao K."/>
            <person name="Won S.Y."/>
            <person name="Oh T.-J."/>
            <person name="Yu Y."/>
            <person name="Kim N.-H."/>
            <person name="Lee O.R."/>
            <person name="Lee T.-H."/>
            <person name="Bashyal P."/>
            <person name="Kim T.-S."/>
            <person name="Lee W.-H."/>
            <person name="Kawkins C."/>
            <person name="Kim C.-K."/>
            <person name="Kim J.S."/>
            <person name="Ahn B.O."/>
            <person name="Rhee S.Y."/>
            <person name="Sohng J.K."/>
        </authorList>
    </citation>
    <scope>NUCLEOTIDE SEQUENCE</scope>
    <source>
        <tissue evidence="2">Leaf</tissue>
    </source>
</reference>
<evidence type="ECO:0000256" key="1">
    <source>
        <dbReference type="SAM" id="MobiDB-lite"/>
    </source>
</evidence>
<sequence length="106" mass="12583">MRAKQEPRKKSNYSLRKETDKASASKLRATSLGWSNRSIDLKVIDFPTIPELHRTRLVKSEYDHIIRCGFPMWLLTIGTNRLIKLEYDIEIWSMTEDYDLAFQRSY</sequence>
<protein>
    <submittedName>
        <fullName evidence="2">Uncharacterized protein</fullName>
    </submittedName>
</protein>
<comment type="caution">
    <text evidence="2">The sequence shown here is derived from an EMBL/GenBank/DDBJ whole genome shotgun (WGS) entry which is preliminary data.</text>
</comment>
<proteinExistence type="predicted"/>
<name>A0A834T327_9FABA</name>
<dbReference type="AlphaFoldDB" id="A0A834T327"/>
<feature type="region of interest" description="Disordered" evidence="1">
    <location>
        <begin position="1"/>
        <end position="21"/>
    </location>
</feature>